<gene>
    <name evidence="2" type="ORF">NDU88_000850</name>
</gene>
<accession>A0AAV7V6J8</accession>
<sequence>MSQHASARAFDDAHIINKTVEAYTWKRRCGILATGILATEVVVISLSESTCPELILVKEDAVILRAAILRLQRTGRREEHERKERQRSQWEARRAVKGTGGHGEQVAAT</sequence>
<comment type="caution">
    <text evidence="2">The sequence shown here is derived from an EMBL/GenBank/DDBJ whole genome shotgun (WGS) entry which is preliminary data.</text>
</comment>
<evidence type="ECO:0000313" key="3">
    <source>
        <dbReference type="Proteomes" id="UP001066276"/>
    </source>
</evidence>
<feature type="region of interest" description="Disordered" evidence="1">
    <location>
        <begin position="75"/>
        <end position="109"/>
    </location>
</feature>
<organism evidence="2 3">
    <name type="scientific">Pleurodeles waltl</name>
    <name type="common">Iberian ribbed newt</name>
    <dbReference type="NCBI Taxonomy" id="8319"/>
    <lineage>
        <taxon>Eukaryota</taxon>
        <taxon>Metazoa</taxon>
        <taxon>Chordata</taxon>
        <taxon>Craniata</taxon>
        <taxon>Vertebrata</taxon>
        <taxon>Euteleostomi</taxon>
        <taxon>Amphibia</taxon>
        <taxon>Batrachia</taxon>
        <taxon>Caudata</taxon>
        <taxon>Salamandroidea</taxon>
        <taxon>Salamandridae</taxon>
        <taxon>Pleurodelinae</taxon>
        <taxon>Pleurodeles</taxon>
    </lineage>
</organism>
<keyword evidence="3" id="KW-1185">Reference proteome</keyword>
<name>A0AAV7V6J8_PLEWA</name>
<feature type="compositionally biased region" description="Basic and acidic residues" evidence="1">
    <location>
        <begin position="75"/>
        <end position="94"/>
    </location>
</feature>
<protein>
    <submittedName>
        <fullName evidence="2">Uncharacterized protein</fullName>
    </submittedName>
</protein>
<evidence type="ECO:0000313" key="2">
    <source>
        <dbReference type="EMBL" id="KAJ1196987.1"/>
    </source>
</evidence>
<dbReference type="AlphaFoldDB" id="A0AAV7V6J8"/>
<reference evidence="2" key="1">
    <citation type="journal article" date="2022" name="bioRxiv">
        <title>Sequencing and chromosome-scale assembly of the giantPleurodeles waltlgenome.</title>
        <authorList>
            <person name="Brown T."/>
            <person name="Elewa A."/>
            <person name="Iarovenko S."/>
            <person name="Subramanian E."/>
            <person name="Araus A.J."/>
            <person name="Petzold A."/>
            <person name="Susuki M."/>
            <person name="Suzuki K.-i.T."/>
            <person name="Hayashi T."/>
            <person name="Toyoda A."/>
            <person name="Oliveira C."/>
            <person name="Osipova E."/>
            <person name="Leigh N.D."/>
            <person name="Simon A."/>
            <person name="Yun M.H."/>
        </authorList>
    </citation>
    <scope>NUCLEOTIDE SEQUENCE</scope>
    <source>
        <strain evidence="2">20211129_DDA</strain>
        <tissue evidence="2">Liver</tissue>
    </source>
</reference>
<dbReference type="Proteomes" id="UP001066276">
    <property type="component" value="Chromosome 2_1"/>
</dbReference>
<evidence type="ECO:0000256" key="1">
    <source>
        <dbReference type="SAM" id="MobiDB-lite"/>
    </source>
</evidence>
<proteinExistence type="predicted"/>
<dbReference type="EMBL" id="JANPWB010000003">
    <property type="protein sequence ID" value="KAJ1196987.1"/>
    <property type="molecule type" value="Genomic_DNA"/>
</dbReference>